<dbReference type="EMBL" id="IAAA01075909">
    <property type="protein sequence ID" value="LAA12753.1"/>
    <property type="molecule type" value="mRNA"/>
</dbReference>
<keyword evidence="1" id="KW-0863">Zinc-finger</keyword>
<accession>A0A2L2YXB8</accession>
<protein>
    <submittedName>
        <fullName evidence="3">Zinc finger protein 23</fullName>
    </submittedName>
</protein>
<dbReference type="Gene3D" id="3.30.160.60">
    <property type="entry name" value="Classic Zinc Finger"/>
    <property type="match status" value="1"/>
</dbReference>
<dbReference type="InterPro" id="IPR036236">
    <property type="entry name" value="Znf_C2H2_sf"/>
</dbReference>
<dbReference type="InterPro" id="IPR013087">
    <property type="entry name" value="Znf_C2H2_type"/>
</dbReference>
<name>A0A2L2YXB8_PARTP</name>
<reference evidence="3" key="1">
    <citation type="journal article" date="2016" name="Mol. Ecol. Resour.">
        <title>Evaluation of the impact of RNA preservation methods of spiders for de novo transcriptome assembly.</title>
        <authorList>
            <person name="Kono N."/>
            <person name="Nakamura H."/>
            <person name="Ito Y."/>
            <person name="Tomita M."/>
            <person name="Arakawa K."/>
        </authorList>
    </citation>
    <scope>NUCLEOTIDE SEQUENCE</scope>
    <source>
        <tissue evidence="3">Whole body</tissue>
    </source>
</reference>
<dbReference type="PROSITE" id="PS50157">
    <property type="entry name" value="ZINC_FINGER_C2H2_2"/>
    <property type="match status" value="1"/>
</dbReference>
<proteinExistence type="evidence at transcript level"/>
<dbReference type="SUPFAM" id="SSF57667">
    <property type="entry name" value="beta-beta-alpha zinc fingers"/>
    <property type="match status" value="1"/>
</dbReference>
<dbReference type="GO" id="GO:0008270">
    <property type="term" value="F:zinc ion binding"/>
    <property type="evidence" value="ECO:0007669"/>
    <property type="project" value="UniProtKB-KW"/>
</dbReference>
<organism evidence="3">
    <name type="scientific">Parasteatoda tepidariorum</name>
    <name type="common">Common house spider</name>
    <name type="synonym">Achaearanea tepidariorum</name>
    <dbReference type="NCBI Taxonomy" id="114398"/>
    <lineage>
        <taxon>Eukaryota</taxon>
        <taxon>Metazoa</taxon>
        <taxon>Ecdysozoa</taxon>
        <taxon>Arthropoda</taxon>
        <taxon>Chelicerata</taxon>
        <taxon>Arachnida</taxon>
        <taxon>Araneae</taxon>
        <taxon>Araneomorphae</taxon>
        <taxon>Entelegynae</taxon>
        <taxon>Araneoidea</taxon>
        <taxon>Theridiidae</taxon>
        <taxon>Parasteatoda</taxon>
    </lineage>
</organism>
<evidence type="ECO:0000256" key="1">
    <source>
        <dbReference type="PROSITE-ProRule" id="PRU00042"/>
    </source>
</evidence>
<sequence>MWHHLSSVSYRYKCNNCPYGTNKKTNFDTHSYVHRPDRTHWCSFCGNGFTTDSS</sequence>
<evidence type="ECO:0000259" key="2">
    <source>
        <dbReference type="PROSITE" id="PS50157"/>
    </source>
</evidence>
<keyword evidence="1" id="KW-0479">Metal-binding</keyword>
<dbReference type="AlphaFoldDB" id="A0A2L2YXB8"/>
<keyword evidence="1" id="KW-0862">Zinc</keyword>
<feature type="domain" description="C2H2-type" evidence="2">
    <location>
        <begin position="12"/>
        <end position="39"/>
    </location>
</feature>
<evidence type="ECO:0000313" key="3">
    <source>
        <dbReference type="EMBL" id="LAA12753.1"/>
    </source>
</evidence>